<evidence type="ECO:0000313" key="2">
    <source>
        <dbReference type="EMBL" id="KAJ1158167.1"/>
    </source>
</evidence>
<keyword evidence="3" id="KW-1185">Reference proteome</keyword>
<dbReference type="EMBL" id="JANPWB010000009">
    <property type="protein sequence ID" value="KAJ1158167.1"/>
    <property type="molecule type" value="Genomic_DNA"/>
</dbReference>
<feature type="region of interest" description="Disordered" evidence="1">
    <location>
        <begin position="1"/>
        <end position="27"/>
    </location>
</feature>
<reference evidence="2" key="1">
    <citation type="journal article" date="2022" name="bioRxiv">
        <title>Sequencing and chromosome-scale assembly of the giantPleurodeles waltlgenome.</title>
        <authorList>
            <person name="Brown T."/>
            <person name="Elewa A."/>
            <person name="Iarovenko S."/>
            <person name="Subramanian E."/>
            <person name="Araus A.J."/>
            <person name="Petzold A."/>
            <person name="Susuki M."/>
            <person name="Suzuki K.-i.T."/>
            <person name="Hayashi T."/>
            <person name="Toyoda A."/>
            <person name="Oliveira C."/>
            <person name="Osipova E."/>
            <person name="Leigh N.D."/>
            <person name="Simon A."/>
            <person name="Yun M.H."/>
        </authorList>
    </citation>
    <scope>NUCLEOTIDE SEQUENCE</scope>
    <source>
        <strain evidence="2">20211129_DDA</strain>
        <tissue evidence="2">Liver</tissue>
    </source>
</reference>
<organism evidence="2 3">
    <name type="scientific">Pleurodeles waltl</name>
    <name type="common">Iberian ribbed newt</name>
    <dbReference type="NCBI Taxonomy" id="8319"/>
    <lineage>
        <taxon>Eukaryota</taxon>
        <taxon>Metazoa</taxon>
        <taxon>Chordata</taxon>
        <taxon>Craniata</taxon>
        <taxon>Vertebrata</taxon>
        <taxon>Euteleostomi</taxon>
        <taxon>Amphibia</taxon>
        <taxon>Batrachia</taxon>
        <taxon>Caudata</taxon>
        <taxon>Salamandroidea</taxon>
        <taxon>Salamandridae</taxon>
        <taxon>Pleurodelinae</taxon>
        <taxon>Pleurodeles</taxon>
    </lineage>
</organism>
<feature type="compositionally biased region" description="Polar residues" evidence="1">
    <location>
        <begin position="1"/>
        <end position="19"/>
    </location>
</feature>
<evidence type="ECO:0000256" key="1">
    <source>
        <dbReference type="SAM" id="MobiDB-lite"/>
    </source>
</evidence>
<proteinExistence type="predicted"/>
<accession>A0AAV7S2F2</accession>
<name>A0AAV7S2F2_PLEWA</name>
<gene>
    <name evidence="2" type="ORF">NDU88_010861</name>
</gene>
<evidence type="ECO:0000313" key="3">
    <source>
        <dbReference type="Proteomes" id="UP001066276"/>
    </source>
</evidence>
<dbReference type="Proteomes" id="UP001066276">
    <property type="component" value="Chromosome 5"/>
</dbReference>
<comment type="caution">
    <text evidence="2">The sequence shown here is derived from an EMBL/GenBank/DDBJ whole genome shotgun (WGS) entry which is preliminary data.</text>
</comment>
<protein>
    <submittedName>
        <fullName evidence="2">Uncharacterized protein</fullName>
    </submittedName>
</protein>
<sequence>MDKSAPTSGSAAISTSAREGSSPGTGGSLEYAYSKLAAVPDLSNFRSGCLTWEARPPTKDCSETDPFSAAPMRLMSVQALPGLRAPWLPPSTFERDSPIMWQVRARLQVNEKPDAKH</sequence>
<dbReference type="AlphaFoldDB" id="A0AAV7S2F2"/>